<dbReference type="InterPro" id="IPR002048">
    <property type="entry name" value="EF_hand_dom"/>
</dbReference>
<evidence type="ECO:0000256" key="1">
    <source>
        <dbReference type="ARBA" id="ARBA00006545"/>
    </source>
</evidence>
<dbReference type="GO" id="GO:0045053">
    <property type="term" value="P:protein retention in Golgi apparatus"/>
    <property type="evidence" value="ECO:0007669"/>
    <property type="project" value="TreeGrafter"/>
</dbReference>
<evidence type="ECO:0000259" key="2">
    <source>
        <dbReference type="PROSITE" id="PS50004"/>
    </source>
</evidence>
<dbReference type="InterPro" id="IPR035892">
    <property type="entry name" value="C2_domain_sf"/>
</dbReference>
<accession>A0A024G6F0</accession>
<dbReference type="InterPro" id="IPR011992">
    <property type="entry name" value="EF-hand-dom_pair"/>
</dbReference>
<organism evidence="4 5">
    <name type="scientific">Albugo candida</name>
    <dbReference type="NCBI Taxonomy" id="65357"/>
    <lineage>
        <taxon>Eukaryota</taxon>
        <taxon>Sar</taxon>
        <taxon>Stramenopiles</taxon>
        <taxon>Oomycota</taxon>
        <taxon>Peronosporomycetes</taxon>
        <taxon>Albuginales</taxon>
        <taxon>Albuginaceae</taxon>
        <taxon>Albugo</taxon>
    </lineage>
</organism>
<dbReference type="PANTHER" id="PTHR16166">
    <property type="entry name" value="VACUOLAR PROTEIN SORTING-ASSOCIATED PROTEIN VPS13"/>
    <property type="match status" value="1"/>
</dbReference>
<evidence type="ECO:0000313" key="4">
    <source>
        <dbReference type="EMBL" id="CCI42149.1"/>
    </source>
</evidence>
<name>A0A024G6F0_9STRA</name>
<dbReference type="Pfam" id="PF00168">
    <property type="entry name" value="C2"/>
    <property type="match status" value="2"/>
</dbReference>
<dbReference type="SUPFAM" id="SSF49562">
    <property type="entry name" value="C2 domain (Calcium/lipid-binding domain, CaLB)"/>
    <property type="match status" value="2"/>
</dbReference>
<dbReference type="SUPFAM" id="SSF47473">
    <property type="entry name" value="EF-hand"/>
    <property type="match status" value="1"/>
</dbReference>
<dbReference type="Pfam" id="PF25036">
    <property type="entry name" value="VPS13_VAB"/>
    <property type="match status" value="1"/>
</dbReference>
<comment type="caution">
    <text evidence="4">The sequence shown here is derived from an EMBL/GenBank/DDBJ whole genome shotgun (WGS) entry which is preliminary data.</text>
</comment>
<dbReference type="InterPro" id="IPR009543">
    <property type="entry name" value="VPS13_VAB"/>
</dbReference>
<dbReference type="InParanoid" id="A0A024G6F0"/>
<dbReference type="SMART" id="SM00239">
    <property type="entry name" value="C2"/>
    <property type="match status" value="2"/>
</dbReference>
<feature type="domain" description="C2" evidence="2">
    <location>
        <begin position="2507"/>
        <end position="2621"/>
    </location>
</feature>
<dbReference type="PROSITE" id="PS50222">
    <property type="entry name" value="EF_HAND_2"/>
    <property type="match status" value="1"/>
</dbReference>
<dbReference type="InterPro" id="IPR000008">
    <property type="entry name" value="C2_dom"/>
</dbReference>
<comment type="similarity">
    <text evidence="1">Belongs to the VPS13 family.</text>
</comment>
<dbReference type="Gene3D" id="2.60.40.150">
    <property type="entry name" value="C2 domain"/>
    <property type="match status" value="2"/>
</dbReference>
<dbReference type="EMBL" id="CAIX01000030">
    <property type="protein sequence ID" value="CCI42149.1"/>
    <property type="molecule type" value="Genomic_DNA"/>
</dbReference>
<protein>
    <submittedName>
        <fullName evidence="4">Uncharacterized protein</fullName>
    </submittedName>
</protein>
<feature type="domain" description="EF-hand" evidence="3">
    <location>
        <begin position="873"/>
        <end position="908"/>
    </location>
</feature>
<sequence>MLLVIVAIATSVLLPLFCCFIPPLARFTVFPLLTKLVYRFTGNYIHSCLRLDFWIGTFNAQTSTRKEEGNASHQSKLRGFSLAAHDIKCKKSWLSTFALDKKAIAPIQIEKAEMNCVTIHIASTWHIVVEVDDIKVMGSVLQPAALAALEINDVIALKLKEAANWSEIFQEAVEQELKENEGRKQFESQIVKTSVSETEGNDQSNGTDANCFGLSPARKFTLKDRVLQMIFGQIEVRVKNVDLVLKSSSVSTEETNKRNGESILKRVDETSPKIGLELGFSLEKMELRTVIHSDREDHALDDLLMSSQVKVAYKAQISKISISERKGDKLDEETRVDILSIPIIGLDVSVPPIPRLLGLVDPDVSPIPYLHRQGRLDVMFDQVETIQLQTQVSMDILQAFCVPFLNNRTSIDTLKQLADEQSRGYQLNEEDREFYITHCQKTETTSKLSAAEKQGIAEKIYSIESNLLLDDILKLRDAAHGWSRILNASSEVQVVEGVSTADLKAMLEHHSAKPEFTKFAKMEATLLVKKVKILFSMRNYEEVAHMLFENLGGNLTMTTHPSDTSIPCVEADLTLEQTSLVAKRSDSITGGVDAAADRLFYADTAQEDDTRTARMITMNVQLFSSGLQAITADVSDLTFLLKAEPLESFLLFVANFSSRAIHSLSIARPVTDVNALETSTPQQSVFDLPHLAPFTILGGRELQVKAAINNVRLLLLPTAEFDKLHTPHGDARNSTLRNCLDIPITIQVGVKSSADEEEFEIDITEFGILAQYKAAIPSDDDNEHHNESVLTPAAYGCRYRLEQDTTDAFLALADITFRSPDVTIGFSNQSVTLAASCWKALQSIHVTTNEQQRLKVESEIRQGQLREQTEMDVAVERIRRLWKQVGSDESGRVSFDDLMQLVRHAHIGEDLLTHELVSFMRDLYATIDHDGRGNIEFAEMDSFLRSTLTCAKLRNCNLDRNGDLYGSLDLRAGEYTSFEEVSKIAGERIDTEKELGYTITLPTFIEQFWTLYETETRQSRNCIESSYLTTQKKLVRLLKNYRAAELVWSSLISPELKKNDRPVLDWMLKSYLHCGGSSEYMDAISVLTRKKREELFAVRASELEEAEVEILCAGSGQLDNRQGQSETKKLRVSTRFEIGAIESMLLDTDIPSKYSRANLFIGDVCCSISFFARDIIPLQKLNVAKILSAESTEWAFLFSAKISSTFYNDLVESVEYCVEPWQVLAGLSSEEGESGVSVLMEAQERFQINVSPSLLKVYQSISELVDDNVEKRMTEQVHEPHNLPGTRSRLGDEILIQNLTGSTLKIGTGEGDPLELEPNGRVYTREKALTNPPHKLKGLEIVNYGQLHSSILLPSYGNINAPIRAFDNGKETLHLTISCRLEDPLRRCITFKSSVYIANATADKYTVHYDTEGYKEATPIELRSSGHHALPISVLMGSTAFKARPEHFQDWIVKAKMSNEFFVSEAVVKEIEIAQESKDNKLAQRKGGAIVYGETEDSSATFIKQLSPTVILRRWHLRTHFEWELCILPAFVLRNSLPYRLEYRFLEYQVQTSKWSPRTLLEKVESELHAGESDNVVHGTIESGQDAEVSEISCMLPGYLCVRLVATTSVGKMVSPWSRALLMAVHGAVDHFPTKREIISVSKDVQFNMDRLTDSSHPRMVRFSVSYWIVNNTSLDLMYSPKNAVEVPQSAEFRYPVITELPENRLRLRPAKLKSELPQSWTAIGSISDSIFAKIPLNDQILENSTWCDPINTTAISTEGECVCGANVIAVKIEGLYGVFESTIALTLSPRYFVQNRLKQDIWLQVFSSSESSSEKVMDPFKKRNAEDVSRVRIGLKDDEIVPLYHFASLRKDSTAKVNKFMSISFTEKWDHGNGWSFVIPLTVASDMYFQLYSPTRKQMIICLASIQIVDMYVYVILSDVSTAPPYRIENYTPFSIEYCQLGSSGSLFSGTERESKEVVKSGRWRALAWHNPASKERMIEVRVTHCNGKTLPQKLDLDYVGYQTPLKIEIPTEKTTRCSEISVQVFVAENTRVLKLIEKDVELRQFESQEAELVVELQQRKVLYASVFDIRFLGIGLSLFDALPQEILLISVDLLQIQKSASSLAWKCSIFHCQVDNMLSTARFPVILNPLNSGFSVKSTNEDAAPLFQISLEADLSAKIGIFKLLDVNLGSICVKIDLDYVFSLVKLLDPYFSSSKMILATSRRMREKTLKRTAPSMTLFSADENIRSNAIYFDLLRIHALSVDLEYILTRKDIVSTTQGGSHSVVFGLLSQVVGLIGSNLGGSPYLRFNQIVIARCFSTKERLKNQLIQNFVRQAVVQAYRLIGSADIIGDPIGLVEDLGSGVIEFFKITKDEVTGDAQTRGEGVRVLGKTLAKSGADTITKITGSLDRFIGEFADEETAHRNSDCSEDSSPGTTGIGVLDGGLKFAKDFGKGVTGIITKPVEGAMKRGVTGLMQGAVQGIAGPGVVILKQITSTTHSLALGVQSTVVDRSPFGGRRRYVKPTIRKDSIDALEHDETESKPTEMVLEVIAAKELVSGRSTDASCVVELDGRVILKTKTLYNTCNPTWQEKTAVELKGSEKKVQLEVRDTYGGTIERAIGQSILTIEQLREDFRPPKYGSDLAKWVMTGVKPGDTSKNSSHHVREKQYPLLKPAEASTKDRMAELYEVAITVSKMHHFDTSTLSASNFGMGALIRRDHPNLSPYVIISMGQAMCKTETAKPTYASPLNGQHGEKECIATSEWNQTFTFVYDPSRRTINAQFVVKDKSTFHDGSLANATLNIPTESLKESNEMNTLKLYSAEKDKEDQCIGYLDVRMRLLKPPKVKTEHQKPLEGVVIGKICIACDFR</sequence>
<dbReference type="GO" id="GO:0006623">
    <property type="term" value="P:protein targeting to vacuole"/>
    <property type="evidence" value="ECO:0007669"/>
    <property type="project" value="TreeGrafter"/>
</dbReference>
<dbReference type="Gene3D" id="1.10.238.10">
    <property type="entry name" value="EF-hand"/>
    <property type="match status" value="1"/>
</dbReference>
<dbReference type="OrthoDB" id="428159at2759"/>
<dbReference type="PANTHER" id="PTHR16166:SF93">
    <property type="entry name" value="INTERMEMBRANE LIPID TRANSFER PROTEIN VPS13"/>
    <property type="match status" value="1"/>
</dbReference>
<keyword evidence="5" id="KW-1185">Reference proteome</keyword>
<dbReference type="InterPro" id="IPR026847">
    <property type="entry name" value="VPS13"/>
</dbReference>
<evidence type="ECO:0000313" key="5">
    <source>
        <dbReference type="Proteomes" id="UP000053237"/>
    </source>
</evidence>
<proteinExistence type="inferred from homology"/>
<evidence type="ECO:0000259" key="3">
    <source>
        <dbReference type="PROSITE" id="PS50222"/>
    </source>
</evidence>
<gene>
    <name evidence="4" type="ORF">BN9_029330</name>
</gene>
<dbReference type="GO" id="GO:0005509">
    <property type="term" value="F:calcium ion binding"/>
    <property type="evidence" value="ECO:0007669"/>
    <property type="project" value="InterPro"/>
</dbReference>
<dbReference type="Proteomes" id="UP000053237">
    <property type="component" value="Unassembled WGS sequence"/>
</dbReference>
<dbReference type="PROSITE" id="PS50004">
    <property type="entry name" value="C2"/>
    <property type="match status" value="1"/>
</dbReference>
<reference evidence="4 5" key="1">
    <citation type="submission" date="2012-05" db="EMBL/GenBank/DDBJ databases">
        <title>Recombination and specialization in a pathogen metapopulation.</title>
        <authorList>
            <person name="Gardiner A."/>
            <person name="Kemen E."/>
            <person name="Schultz-Larsen T."/>
            <person name="MacLean D."/>
            <person name="Van Oosterhout C."/>
            <person name="Jones J.D.G."/>
        </authorList>
    </citation>
    <scope>NUCLEOTIDE SEQUENCE [LARGE SCALE GENOMIC DNA]</scope>
    <source>
        <strain evidence="4 5">Ac Nc2</strain>
    </source>
</reference>
<dbReference type="CDD" id="cd00030">
    <property type="entry name" value="C2"/>
    <property type="match status" value="2"/>
</dbReference>